<dbReference type="KEGG" id="pbl:PAAG_08329"/>
<gene>
    <name evidence="1" type="ORF">PAAG_08329</name>
</gene>
<keyword evidence="2" id="KW-1185">Reference proteome</keyword>
<dbReference type="Proteomes" id="UP000002059">
    <property type="component" value="Partially assembled WGS sequence"/>
</dbReference>
<evidence type="ECO:0000313" key="2">
    <source>
        <dbReference type="Proteomes" id="UP000002059"/>
    </source>
</evidence>
<dbReference type="RefSeq" id="XP_015701142.1">
    <property type="nucleotide sequence ID" value="XM_015846478.1"/>
</dbReference>
<reference evidence="1 2" key="1">
    <citation type="journal article" date="2011" name="PLoS Genet.">
        <title>Comparative genomic analysis of human fungal pathogens causing paracoccidioidomycosis.</title>
        <authorList>
            <person name="Desjardins C.A."/>
            <person name="Champion M.D."/>
            <person name="Holder J.W."/>
            <person name="Muszewska A."/>
            <person name="Goldberg J."/>
            <person name="Bailao A.M."/>
            <person name="Brigido M.M."/>
            <person name="Ferreira M.E."/>
            <person name="Garcia A.M."/>
            <person name="Grynberg M."/>
            <person name="Gujja S."/>
            <person name="Heiman D.I."/>
            <person name="Henn M.R."/>
            <person name="Kodira C.D."/>
            <person name="Leon-Narvaez H."/>
            <person name="Longo L.V."/>
            <person name="Ma L.J."/>
            <person name="Malavazi I."/>
            <person name="Matsuo A.L."/>
            <person name="Morais F.V."/>
            <person name="Pereira M."/>
            <person name="Rodriguez-Brito S."/>
            <person name="Sakthikumar S."/>
            <person name="Salem-Izacc S.M."/>
            <person name="Sykes S.M."/>
            <person name="Teixeira M.M."/>
            <person name="Vallejo M.C."/>
            <person name="Walter M.E."/>
            <person name="Yandava C."/>
            <person name="Young S."/>
            <person name="Zeng Q."/>
            <person name="Zucker J."/>
            <person name="Felipe M.S."/>
            <person name="Goldman G.H."/>
            <person name="Haas B.J."/>
            <person name="McEwen J.G."/>
            <person name="Nino-Vega G."/>
            <person name="Puccia R."/>
            <person name="San-Blas G."/>
            <person name="Soares C.M."/>
            <person name="Birren B.W."/>
            <person name="Cuomo C.A."/>
        </authorList>
    </citation>
    <scope>NUCLEOTIDE SEQUENCE [LARGE SCALE GENOMIC DNA]</scope>
    <source>
        <strain evidence="2">ATCC MYA-826 / Pb01</strain>
    </source>
</reference>
<dbReference type="AlphaFoldDB" id="C1HC38"/>
<proteinExistence type="predicted"/>
<dbReference type="VEuPathDB" id="FungiDB:PAAG_08329"/>
<name>C1HC38_PARBA</name>
<dbReference type="GeneID" id="9092991"/>
<dbReference type="EMBL" id="KN294023">
    <property type="protein sequence ID" value="EEH38602.2"/>
    <property type="molecule type" value="Genomic_DNA"/>
</dbReference>
<sequence>MAIPRIPAQEALREFPVPNPIGSYSDIMKGSVDPTISQPPQCLIPESLSKLFPIDVSIVYRELRQVAE</sequence>
<accession>C1HC38</accession>
<organism evidence="1 2">
    <name type="scientific">Paracoccidioides lutzii (strain ATCC MYA-826 / Pb01)</name>
    <name type="common">Paracoccidioides brasiliensis</name>
    <dbReference type="NCBI Taxonomy" id="502779"/>
    <lineage>
        <taxon>Eukaryota</taxon>
        <taxon>Fungi</taxon>
        <taxon>Dikarya</taxon>
        <taxon>Ascomycota</taxon>
        <taxon>Pezizomycotina</taxon>
        <taxon>Eurotiomycetes</taxon>
        <taxon>Eurotiomycetidae</taxon>
        <taxon>Onygenales</taxon>
        <taxon>Ajellomycetaceae</taxon>
        <taxon>Paracoccidioides</taxon>
    </lineage>
</organism>
<evidence type="ECO:0000313" key="1">
    <source>
        <dbReference type="EMBL" id="EEH38602.2"/>
    </source>
</evidence>
<dbReference type="HOGENOM" id="CLU_2794621_0_0_1"/>
<protein>
    <submittedName>
        <fullName evidence="1">Uncharacterized protein</fullName>
    </submittedName>
</protein>